<evidence type="ECO:0000313" key="12">
    <source>
        <dbReference type="Ensembl" id="ENSEBUP00000000069.1"/>
    </source>
</evidence>
<comment type="pathway">
    <text evidence="2">Purine metabolism; 3',5'-cyclic AMP degradation; AMP from 3',5'-cyclic AMP: step 1/1.</text>
</comment>
<dbReference type="SMART" id="SM00471">
    <property type="entry name" value="HDc"/>
    <property type="match status" value="1"/>
</dbReference>
<feature type="binding site" evidence="8">
    <location>
        <position position="298"/>
    </location>
    <ligand>
        <name>Zn(2+)</name>
        <dbReference type="ChEBI" id="CHEBI:29105"/>
        <label>2</label>
    </ligand>
</feature>
<evidence type="ECO:0000313" key="13">
    <source>
        <dbReference type="Proteomes" id="UP000694388"/>
    </source>
</evidence>
<evidence type="ECO:0000256" key="5">
    <source>
        <dbReference type="ARBA" id="ARBA00061458"/>
    </source>
</evidence>
<evidence type="ECO:0000256" key="7">
    <source>
        <dbReference type="PIRSR" id="PIRSR623088-2"/>
    </source>
</evidence>
<proteinExistence type="inferred from homology"/>
<dbReference type="AlphaFoldDB" id="A0A8C4N1M7"/>
<feature type="region of interest" description="Disordered" evidence="10">
    <location>
        <begin position="508"/>
        <end position="532"/>
    </location>
</feature>
<dbReference type="PROSITE" id="PS51845">
    <property type="entry name" value="PDEASE_I_2"/>
    <property type="match status" value="1"/>
</dbReference>
<dbReference type="FunFam" id="1.10.1300.10:FF:000004">
    <property type="entry name" value="Phosphodiesterase"/>
    <property type="match status" value="1"/>
</dbReference>
<keyword evidence="4 9" id="KW-0378">Hydrolase</keyword>
<feature type="binding site" evidence="7">
    <location>
        <position position="458"/>
    </location>
    <ligand>
        <name>AMP</name>
        <dbReference type="ChEBI" id="CHEBI:456215"/>
    </ligand>
</feature>
<feature type="binding site" evidence="7">
    <location>
        <position position="407"/>
    </location>
    <ligand>
        <name>AMP</name>
        <dbReference type="ChEBI" id="CHEBI:456215"/>
    </ligand>
</feature>
<dbReference type="Pfam" id="PF00233">
    <property type="entry name" value="PDEase_I"/>
    <property type="match status" value="1"/>
</dbReference>
<feature type="binding site" evidence="7">
    <location>
        <begin position="257"/>
        <end position="261"/>
    </location>
    <ligand>
        <name>AMP</name>
        <dbReference type="ChEBI" id="CHEBI:456215"/>
    </ligand>
</feature>
<accession>A0A8C4N1M7</accession>
<dbReference type="GeneTree" id="ENSGT00940000157658"/>
<comment type="catalytic activity">
    <reaction evidence="1">
        <text>3',5'-cyclic AMP + H2O = AMP + H(+)</text>
        <dbReference type="Rhea" id="RHEA:25277"/>
        <dbReference type="ChEBI" id="CHEBI:15377"/>
        <dbReference type="ChEBI" id="CHEBI:15378"/>
        <dbReference type="ChEBI" id="CHEBI:58165"/>
        <dbReference type="ChEBI" id="CHEBI:456215"/>
        <dbReference type="EC" id="3.1.4.53"/>
    </reaction>
</comment>
<dbReference type="PROSITE" id="PS00126">
    <property type="entry name" value="PDEASE_I_1"/>
    <property type="match status" value="1"/>
</dbReference>
<feature type="active site" description="Proton donor" evidence="6">
    <location>
        <position position="257"/>
    </location>
</feature>
<dbReference type="GO" id="GO:0046872">
    <property type="term" value="F:metal ion binding"/>
    <property type="evidence" value="ECO:0007669"/>
    <property type="project" value="UniProtKB-KW"/>
</dbReference>
<dbReference type="SUPFAM" id="SSF109604">
    <property type="entry name" value="HD-domain/PDEase-like"/>
    <property type="match status" value="1"/>
</dbReference>
<feature type="compositionally biased region" description="Acidic residues" evidence="10">
    <location>
        <begin position="33"/>
        <end position="42"/>
    </location>
</feature>
<feature type="binding site" evidence="8">
    <location>
        <position position="297"/>
    </location>
    <ligand>
        <name>Zn(2+)</name>
        <dbReference type="ChEBI" id="CHEBI:29105"/>
        <label>1</label>
    </ligand>
</feature>
<keyword evidence="13" id="KW-1185">Reference proteome</keyword>
<feature type="binding site" evidence="8">
    <location>
        <position position="261"/>
    </location>
    <ligand>
        <name>Zn(2+)</name>
        <dbReference type="ChEBI" id="CHEBI:29105"/>
        <label>1</label>
    </ligand>
</feature>
<evidence type="ECO:0000256" key="2">
    <source>
        <dbReference type="ARBA" id="ARBA00004703"/>
    </source>
</evidence>
<name>A0A8C4N1M7_EPTBU</name>
<dbReference type="InterPro" id="IPR003607">
    <property type="entry name" value="HD/PDEase_dom"/>
</dbReference>
<evidence type="ECO:0000256" key="1">
    <source>
        <dbReference type="ARBA" id="ARBA00000621"/>
    </source>
</evidence>
<evidence type="ECO:0000256" key="9">
    <source>
        <dbReference type="RuleBase" id="RU363067"/>
    </source>
</evidence>
<comment type="similarity">
    <text evidence="5">Belongs to the cyclic nucleotide phosphodiesterase family. PDE7 subfamily.</text>
</comment>
<reference evidence="12" key="1">
    <citation type="submission" date="2025-08" db="UniProtKB">
        <authorList>
            <consortium name="Ensembl"/>
        </authorList>
    </citation>
    <scope>IDENTIFICATION</scope>
</reference>
<dbReference type="PANTHER" id="PTHR11347">
    <property type="entry name" value="CYCLIC NUCLEOTIDE PHOSPHODIESTERASE"/>
    <property type="match status" value="1"/>
</dbReference>
<evidence type="ECO:0000256" key="6">
    <source>
        <dbReference type="PIRSR" id="PIRSR623088-1"/>
    </source>
</evidence>
<feature type="binding site" evidence="8">
    <location>
        <position position="407"/>
    </location>
    <ligand>
        <name>Zn(2+)</name>
        <dbReference type="ChEBI" id="CHEBI:29105"/>
        <label>1</label>
    </ligand>
</feature>
<reference evidence="12" key="2">
    <citation type="submission" date="2025-09" db="UniProtKB">
        <authorList>
            <consortium name="Ensembl"/>
        </authorList>
    </citation>
    <scope>IDENTIFICATION</scope>
</reference>
<dbReference type="GO" id="GO:0007165">
    <property type="term" value="P:signal transduction"/>
    <property type="evidence" value="ECO:0007669"/>
    <property type="project" value="InterPro"/>
</dbReference>
<dbReference type="InterPro" id="IPR023088">
    <property type="entry name" value="PDEase"/>
</dbReference>
<feature type="binding site" evidence="7">
    <location>
        <position position="298"/>
    </location>
    <ligand>
        <name>AMP</name>
        <dbReference type="ChEBI" id="CHEBI:456215"/>
    </ligand>
</feature>
<dbReference type="InterPro" id="IPR023174">
    <property type="entry name" value="PDEase_CS"/>
</dbReference>
<dbReference type="PRINTS" id="PR00387">
    <property type="entry name" value="PDIESTERASE1"/>
</dbReference>
<feature type="compositionally biased region" description="Acidic residues" evidence="10">
    <location>
        <begin position="515"/>
        <end position="524"/>
    </location>
</feature>
<evidence type="ECO:0000256" key="8">
    <source>
        <dbReference type="PIRSR" id="PIRSR623088-3"/>
    </source>
</evidence>
<keyword evidence="3 8" id="KW-0479">Metal-binding</keyword>
<dbReference type="InterPro" id="IPR036971">
    <property type="entry name" value="PDEase_catalytic_dom_sf"/>
</dbReference>
<dbReference type="CDD" id="cd00077">
    <property type="entry name" value="HDc"/>
    <property type="match status" value="1"/>
</dbReference>
<dbReference type="InterPro" id="IPR002073">
    <property type="entry name" value="PDEase_catalytic_dom"/>
</dbReference>
<dbReference type="Proteomes" id="UP000694388">
    <property type="component" value="Unplaced"/>
</dbReference>
<evidence type="ECO:0000256" key="4">
    <source>
        <dbReference type="ARBA" id="ARBA00022801"/>
    </source>
</evidence>
<dbReference type="GO" id="GO:0004115">
    <property type="term" value="F:3',5'-cyclic-AMP phosphodiesterase activity"/>
    <property type="evidence" value="ECO:0007669"/>
    <property type="project" value="UniProtKB-EC"/>
</dbReference>
<dbReference type="Ensembl" id="ENSEBUT00000000358.1">
    <property type="protein sequence ID" value="ENSEBUP00000000069.1"/>
    <property type="gene ID" value="ENSEBUG00000000343.1"/>
</dbReference>
<dbReference type="EC" id="3.1.4.-" evidence="9"/>
<comment type="cofactor">
    <cofactor evidence="9">
        <name>a divalent metal cation</name>
        <dbReference type="ChEBI" id="CHEBI:60240"/>
    </cofactor>
    <text evidence="9">Binds 2 divalent metal cations per subunit. Site 1 may preferentially bind zinc ions, while site 2 has a preference for magnesium and/or manganese ions.</text>
</comment>
<dbReference type="Gene3D" id="1.10.1300.10">
    <property type="entry name" value="3'5'-cyclic nucleotide phosphodiesterase, catalytic domain"/>
    <property type="match status" value="1"/>
</dbReference>
<sequence>MRSDLFPGYGARHGLPFLFAHSQPPGMTADQEGGGDEEEEADGGAHGLLRRHYLPSLPLDRVVPGHVLLRRGAISFGSCAALLGGTQPRLLSQRRGAISFDSSDQDAIYVRMLGDVKVRSQASQRRGSFPYVEVRLSLGGSASSGRECQRRRVRRLFSCQRYLHAGQLLNGRPRRPSLHMLDKDYVGQAKCMLLKVENWDFDTFLFERLTNGNELVTLTCHLFHKHDLLRHFDLDLVKLRRFLVMLQDDYHNQNPFHNAVHAADVTQAMNCYLKEPKLASHLTPWDVMVGLLAASAHDVDHPGVNQPFLVKTNHHLASLYQNNSVLEKHHWRSAVGMLRESRLFDHLPTDKRHQFETDLGSLILATDITRQNDYLSSFRSHLDSNDLSLANVKHRHLVLQIALKCADICNPCRMWNISKRWSERVCEEFFNQGDLEKKYNVDVSPLCDRSTQNVPNIQINFMTYVVEPLFVEWARFTGYTLLSRTMLAHMRLNKASWCSLQNQATPMAEGHRSDEDTDNDDEDEKVQLFSSL</sequence>
<feature type="binding site" evidence="8">
    <location>
        <position position="298"/>
    </location>
    <ligand>
        <name>Zn(2+)</name>
        <dbReference type="ChEBI" id="CHEBI:29105"/>
        <label>1</label>
    </ligand>
</feature>
<protein>
    <recommendedName>
        <fullName evidence="9">Phosphodiesterase</fullName>
        <ecNumber evidence="9">3.1.4.-</ecNumber>
    </recommendedName>
</protein>
<evidence type="ECO:0000259" key="11">
    <source>
        <dbReference type="PROSITE" id="PS51845"/>
    </source>
</evidence>
<evidence type="ECO:0000256" key="10">
    <source>
        <dbReference type="SAM" id="MobiDB-lite"/>
    </source>
</evidence>
<organism evidence="12 13">
    <name type="scientific">Eptatretus burgeri</name>
    <name type="common">Inshore hagfish</name>
    <dbReference type="NCBI Taxonomy" id="7764"/>
    <lineage>
        <taxon>Eukaryota</taxon>
        <taxon>Metazoa</taxon>
        <taxon>Chordata</taxon>
        <taxon>Craniata</taxon>
        <taxon>Vertebrata</taxon>
        <taxon>Cyclostomata</taxon>
        <taxon>Myxini</taxon>
        <taxon>Myxiniformes</taxon>
        <taxon>Myxinidae</taxon>
        <taxon>Eptatretinae</taxon>
        <taxon>Eptatretus</taxon>
    </lineage>
</organism>
<feature type="domain" description="PDEase" evidence="11">
    <location>
        <begin position="181"/>
        <end position="504"/>
    </location>
</feature>
<evidence type="ECO:0000256" key="3">
    <source>
        <dbReference type="ARBA" id="ARBA00022723"/>
    </source>
</evidence>
<feature type="region of interest" description="Disordered" evidence="10">
    <location>
        <begin position="17"/>
        <end position="44"/>
    </location>
</feature>